<gene>
    <name evidence="1" type="ORF">CYME_CMS513C</name>
</gene>
<keyword evidence="2" id="KW-1185">Reference proteome</keyword>
<reference evidence="1 2" key="2">
    <citation type="journal article" date="2007" name="BMC Biol.">
        <title>A 100%-complete sequence reveals unusually simple genomic features in the hot-spring red alga Cyanidioschyzon merolae.</title>
        <authorList>
            <person name="Nozaki H."/>
            <person name="Takano H."/>
            <person name="Misumi O."/>
            <person name="Terasawa K."/>
            <person name="Matsuzaki M."/>
            <person name="Maruyama S."/>
            <person name="Nishida K."/>
            <person name="Yagisawa F."/>
            <person name="Yoshida Y."/>
            <person name="Fujiwara T."/>
            <person name="Takio S."/>
            <person name="Tamura K."/>
            <person name="Chung S.J."/>
            <person name="Nakamura S."/>
            <person name="Kuroiwa H."/>
            <person name="Tanaka K."/>
            <person name="Sato N."/>
            <person name="Kuroiwa T."/>
        </authorList>
    </citation>
    <scope>NUCLEOTIDE SEQUENCE [LARGE SCALE GENOMIC DNA]</scope>
    <source>
        <strain evidence="1 2">10D</strain>
    </source>
</reference>
<dbReference type="GeneID" id="16997415"/>
<dbReference type="RefSeq" id="XP_005538755.1">
    <property type="nucleotide sequence ID" value="XM_005538698.1"/>
</dbReference>
<dbReference type="OrthoDB" id="10629200at2759"/>
<dbReference type="Proteomes" id="UP000007014">
    <property type="component" value="Chromosome 19"/>
</dbReference>
<reference evidence="1 2" key="1">
    <citation type="journal article" date="2004" name="Nature">
        <title>Genome sequence of the ultrasmall unicellular red alga Cyanidioschyzon merolae 10D.</title>
        <authorList>
            <person name="Matsuzaki M."/>
            <person name="Misumi O."/>
            <person name="Shin-i T."/>
            <person name="Maruyama S."/>
            <person name="Takahara M."/>
            <person name="Miyagishima S."/>
            <person name="Mori T."/>
            <person name="Nishida K."/>
            <person name="Yagisawa F."/>
            <person name="Nishida K."/>
            <person name="Yoshida Y."/>
            <person name="Nishimura Y."/>
            <person name="Nakao S."/>
            <person name="Kobayashi T."/>
            <person name="Momoyama Y."/>
            <person name="Higashiyama T."/>
            <person name="Minoda A."/>
            <person name="Sano M."/>
            <person name="Nomoto H."/>
            <person name="Oishi K."/>
            <person name="Hayashi H."/>
            <person name="Ohta F."/>
            <person name="Nishizaka S."/>
            <person name="Haga S."/>
            <person name="Miura S."/>
            <person name="Morishita T."/>
            <person name="Kabeya Y."/>
            <person name="Terasawa K."/>
            <person name="Suzuki Y."/>
            <person name="Ishii Y."/>
            <person name="Asakawa S."/>
            <person name="Takano H."/>
            <person name="Ohta N."/>
            <person name="Kuroiwa H."/>
            <person name="Tanaka K."/>
            <person name="Shimizu N."/>
            <person name="Sugano S."/>
            <person name="Sato N."/>
            <person name="Nozaki H."/>
            <person name="Ogasawara N."/>
            <person name="Kohara Y."/>
            <person name="Kuroiwa T."/>
        </authorList>
    </citation>
    <scope>NUCLEOTIDE SEQUENCE [LARGE SCALE GENOMIC DNA]</scope>
    <source>
        <strain evidence="1 2">10D</strain>
    </source>
</reference>
<sequence length="171" mass="19137">MPLGAADNDDLVPADAPSRQYQEHLLWLRLINALYEWCEGGVGGGYESGTEPETFARTLDGSTHKSLSATEELWCNFRLWSDDRQRESLTGQRDVRAQGALEERCAAVLRCMTNPLVFDLGKDEPELCPRPRRGSSADIEVNADGIVVQSFADRLPVRYRDTRKLTAIPPM</sequence>
<evidence type="ECO:0000313" key="1">
    <source>
        <dbReference type="EMBL" id="BAM82719.1"/>
    </source>
</evidence>
<dbReference type="KEGG" id="cme:CYME_CMS513C"/>
<protein>
    <submittedName>
        <fullName evidence="1">Uncharacterized protein</fullName>
    </submittedName>
</protein>
<proteinExistence type="predicted"/>
<evidence type="ECO:0000313" key="2">
    <source>
        <dbReference type="Proteomes" id="UP000007014"/>
    </source>
</evidence>
<dbReference type="AlphaFoldDB" id="M1VBK4"/>
<accession>M1VBK4</accession>
<organism evidence="1 2">
    <name type="scientific">Cyanidioschyzon merolae (strain NIES-3377 / 10D)</name>
    <name type="common">Unicellular red alga</name>
    <dbReference type="NCBI Taxonomy" id="280699"/>
    <lineage>
        <taxon>Eukaryota</taxon>
        <taxon>Rhodophyta</taxon>
        <taxon>Bangiophyceae</taxon>
        <taxon>Cyanidiales</taxon>
        <taxon>Cyanidiaceae</taxon>
        <taxon>Cyanidioschyzon</taxon>
    </lineage>
</organism>
<name>M1VBK4_CYAM1</name>
<dbReference type="EMBL" id="AP006501">
    <property type="protein sequence ID" value="BAM82719.1"/>
    <property type="molecule type" value="Genomic_DNA"/>
</dbReference>